<name>A0A1Y0B0R4_9LAMI</name>
<dbReference type="AlphaFoldDB" id="A0A1Y0B0R4"/>
<accession>A0A1Y0B0R4</accession>
<dbReference type="EMBL" id="KY774314">
    <property type="protein sequence ID" value="ART30964.1"/>
    <property type="molecule type" value="Genomic_DNA"/>
</dbReference>
<evidence type="ECO:0000313" key="1">
    <source>
        <dbReference type="EMBL" id="ART30964.1"/>
    </source>
</evidence>
<protein>
    <submittedName>
        <fullName evidence="1">Uncharacterized protein</fullName>
    </submittedName>
</protein>
<reference evidence="1" key="1">
    <citation type="submission" date="2017-03" db="EMBL/GenBank/DDBJ databases">
        <title>The mitochondrial genome of the carnivorous plant Utricularia reniformis (Lentibulariaceae): structure, comparative analysis and evolutionary landmarks.</title>
        <authorList>
            <person name="Silva S.R."/>
            <person name="Alvarenga D.O."/>
            <person name="Michael T.P."/>
            <person name="Miranda V.F.O."/>
            <person name="Varani A.M."/>
        </authorList>
    </citation>
    <scope>NUCLEOTIDE SEQUENCE</scope>
</reference>
<sequence>MNIRIADIVNIKWARSTYFFFWSFRNRFYCSVIQQKSRLMIMNNNKNRPAPTFEFEILYSHSV</sequence>
<proteinExistence type="predicted"/>
<organism evidence="1">
    <name type="scientific">Utricularia reniformis</name>
    <dbReference type="NCBI Taxonomy" id="192314"/>
    <lineage>
        <taxon>Eukaryota</taxon>
        <taxon>Viridiplantae</taxon>
        <taxon>Streptophyta</taxon>
        <taxon>Embryophyta</taxon>
        <taxon>Tracheophyta</taxon>
        <taxon>Spermatophyta</taxon>
        <taxon>Magnoliopsida</taxon>
        <taxon>eudicotyledons</taxon>
        <taxon>Gunneridae</taxon>
        <taxon>Pentapetalae</taxon>
        <taxon>asterids</taxon>
        <taxon>lamiids</taxon>
        <taxon>Lamiales</taxon>
        <taxon>Lentibulariaceae</taxon>
        <taxon>Utricularia</taxon>
    </lineage>
</organism>
<keyword evidence="1" id="KW-0496">Mitochondrion</keyword>
<gene>
    <name evidence="1" type="ORF">AEK19_MT0718</name>
</gene>
<geneLocation type="mitochondrion" evidence="1"/>